<dbReference type="AlphaFoldDB" id="A0AAV9PA57"/>
<feature type="transmembrane region" description="Helical" evidence="1">
    <location>
        <begin position="91"/>
        <end position="114"/>
    </location>
</feature>
<name>A0AAV9PA57_9PEZI</name>
<organism evidence="2 3">
    <name type="scientific">Saxophila tyrrhenica</name>
    <dbReference type="NCBI Taxonomy" id="1690608"/>
    <lineage>
        <taxon>Eukaryota</taxon>
        <taxon>Fungi</taxon>
        <taxon>Dikarya</taxon>
        <taxon>Ascomycota</taxon>
        <taxon>Pezizomycotina</taxon>
        <taxon>Dothideomycetes</taxon>
        <taxon>Dothideomycetidae</taxon>
        <taxon>Mycosphaerellales</taxon>
        <taxon>Extremaceae</taxon>
        <taxon>Saxophila</taxon>
    </lineage>
</organism>
<keyword evidence="1" id="KW-0472">Membrane</keyword>
<dbReference type="Proteomes" id="UP001337655">
    <property type="component" value="Unassembled WGS sequence"/>
</dbReference>
<reference evidence="2 3" key="1">
    <citation type="submission" date="2023-08" db="EMBL/GenBank/DDBJ databases">
        <title>Black Yeasts Isolated from many extreme environments.</title>
        <authorList>
            <person name="Coleine C."/>
            <person name="Stajich J.E."/>
            <person name="Selbmann L."/>
        </authorList>
    </citation>
    <scope>NUCLEOTIDE SEQUENCE [LARGE SCALE GENOMIC DNA]</scope>
    <source>
        <strain evidence="2 3">CCFEE 5935</strain>
    </source>
</reference>
<proteinExistence type="predicted"/>
<evidence type="ECO:0000313" key="3">
    <source>
        <dbReference type="Proteomes" id="UP001337655"/>
    </source>
</evidence>
<feature type="transmembrane region" description="Helical" evidence="1">
    <location>
        <begin position="120"/>
        <end position="146"/>
    </location>
</feature>
<gene>
    <name evidence="2" type="ORF">LTR77_006968</name>
</gene>
<keyword evidence="1" id="KW-0812">Transmembrane</keyword>
<evidence type="ECO:0000313" key="2">
    <source>
        <dbReference type="EMBL" id="KAK5168398.1"/>
    </source>
</evidence>
<evidence type="ECO:0000256" key="1">
    <source>
        <dbReference type="SAM" id="Phobius"/>
    </source>
</evidence>
<accession>A0AAV9PA57</accession>
<dbReference type="GeneID" id="89928306"/>
<dbReference type="RefSeq" id="XP_064658008.1">
    <property type="nucleotide sequence ID" value="XM_064804207.1"/>
</dbReference>
<dbReference type="EMBL" id="JAVRRT010000010">
    <property type="protein sequence ID" value="KAK5168398.1"/>
    <property type="molecule type" value="Genomic_DNA"/>
</dbReference>
<protein>
    <submittedName>
        <fullName evidence="2">Uncharacterized protein</fullName>
    </submittedName>
</protein>
<keyword evidence="1" id="KW-1133">Transmembrane helix</keyword>
<feature type="transmembrane region" description="Helical" evidence="1">
    <location>
        <begin position="20"/>
        <end position="39"/>
    </location>
</feature>
<sequence>MQHSTSLGRGVKTLLIGRAIQFLFAIVTIVLLGYCSGIITDHRWYSDPPARPESVPMTSAFFTAGFNVIFTIFGIIAALQPEKLHWKVMTVLDGVSLGSVIGALVCTVYTASVFEFQKGVYWWTSIATSSCAVASTATVMGLSVYMHAGRNANYRREGWPAGTPKYIDDDVYPDVARSPVRAHSTMPPSTLGRSTLAPHSGYEYAMRDSKCS</sequence>
<comment type="caution">
    <text evidence="2">The sequence shown here is derived from an EMBL/GenBank/DDBJ whole genome shotgun (WGS) entry which is preliminary data.</text>
</comment>
<keyword evidence="3" id="KW-1185">Reference proteome</keyword>
<feature type="transmembrane region" description="Helical" evidence="1">
    <location>
        <begin position="59"/>
        <end position="79"/>
    </location>
</feature>